<name>A0ABU0AGU8_9BACI</name>
<proteinExistence type="predicted"/>
<dbReference type="Proteomes" id="UP001238088">
    <property type="component" value="Unassembled WGS sequence"/>
</dbReference>
<keyword evidence="1" id="KW-0732">Signal</keyword>
<feature type="signal peptide" evidence="1">
    <location>
        <begin position="1"/>
        <end position="21"/>
    </location>
</feature>
<evidence type="ECO:0000259" key="2">
    <source>
        <dbReference type="Pfam" id="PF13115"/>
    </source>
</evidence>
<organism evidence="3 4">
    <name type="scientific">Cytobacillus purgationiresistens</name>
    <dbReference type="NCBI Taxonomy" id="863449"/>
    <lineage>
        <taxon>Bacteria</taxon>
        <taxon>Bacillati</taxon>
        <taxon>Bacillota</taxon>
        <taxon>Bacilli</taxon>
        <taxon>Bacillales</taxon>
        <taxon>Bacillaceae</taxon>
        <taxon>Cytobacillus</taxon>
    </lineage>
</organism>
<dbReference type="Pfam" id="PF13115">
    <property type="entry name" value="YtkA"/>
    <property type="match status" value="1"/>
</dbReference>
<evidence type="ECO:0000313" key="4">
    <source>
        <dbReference type="Proteomes" id="UP001238088"/>
    </source>
</evidence>
<feature type="chain" id="PRO_5047218135" description="YtkA-like domain-containing protein" evidence="1">
    <location>
        <begin position="22"/>
        <end position="158"/>
    </location>
</feature>
<keyword evidence="4" id="KW-1185">Reference proteome</keyword>
<dbReference type="EMBL" id="JAUSUB010000008">
    <property type="protein sequence ID" value="MDQ0270479.1"/>
    <property type="molecule type" value="Genomic_DNA"/>
</dbReference>
<evidence type="ECO:0000313" key="3">
    <source>
        <dbReference type="EMBL" id="MDQ0270479.1"/>
    </source>
</evidence>
<sequence length="158" mass="17859">MKKLQKTIILLFVLFLISGCATNLKEKDQDQLDRIDAEIMVPEKIQLNEQVSLAAEVKQGDEVVEEVDEFQFEIQRVGGEGDNELINVSQADNGIYQIKKVFSEAGVYTVQTHVTAMGQHVMPKKRFVVGNLTEEEINEFLEKSQTEEDTSGGNHQHH</sequence>
<feature type="domain" description="YtkA-like" evidence="2">
    <location>
        <begin position="31"/>
        <end position="113"/>
    </location>
</feature>
<protein>
    <recommendedName>
        <fullName evidence="2">YtkA-like domain-containing protein</fullName>
    </recommendedName>
</protein>
<dbReference type="RefSeq" id="WP_307474929.1">
    <property type="nucleotide sequence ID" value="NZ_JAUSUB010000008.1"/>
</dbReference>
<accession>A0ABU0AGU8</accession>
<evidence type="ECO:0000256" key="1">
    <source>
        <dbReference type="SAM" id="SignalP"/>
    </source>
</evidence>
<comment type="caution">
    <text evidence="3">The sequence shown here is derived from an EMBL/GenBank/DDBJ whole genome shotgun (WGS) entry which is preliminary data.</text>
</comment>
<dbReference type="InterPro" id="IPR032693">
    <property type="entry name" value="YtkA-like_dom"/>
</dbReference>
<dbReference type="PROSITE" id="PS51257">
    <property type="entry name" value="PROKAR_LIPOPROTEIN"/>
    <property type="match status" value="1"/>
</dbReference>
<reference evidence="3 4" key="1">
    <citation type="submission" date="2023-07" db="EMBL/GenBank/DDBJ databases">
        <title>Genomic Encyclopedia of Type Strains, Phase IV (KMG-IV): sequencing the most valuable type-strain genomes for metagenomic binning, comparative biology and taxonomic classification.</title>
        <authorList>
            <person name="Goeker M."/>
        </authorList>
    </citation>
    <scope>NUCLEOTIDE SEQUENCE [LARGE SCALE GENOMIC DNA]</scope>
    <source>
        <strain evidence="3 4">DSM 23494</strain>
    </source>
</reference>
<gene>
    <name evidence="3" type="ORF">J2S17_002354</name>
</gene>